<dbReference type="EMBL" id="AFZG01000013">
    <property type="protein sequence ID" value="EHL19902.1"/>
    <property type="molecule type" value="Genomic_DNA"/>
</dbReference>
<dbReference type="Gene3D" id="3.40.50.1010">
    <property type="entry name" value="5'-nuclease"/>
    <property type="match status" value="1"/>
</dbReference>
<dbReference type="Proteomes" id="UP000006437">
    <property type="component" value="Unassembled WGS sequence"/>
</dbReference>
<accession>G9XAQ8</accession>
<organism evidence="3 4">
    <name type="scientific">Peptoanaerobacter stomatis</name>
    <dbReference type="NCBI Taxonomy" id="796937"/>
    <lineage>
        <taxon>Bacteria</taxon>
        <taxon>Bacillati</taxon>
        <taxon>Bacillota</taxon>
        <taxon>Clostridia</taxon>
        <taxon>Peptostreptococcales</taxon>
        <taxon>Filifactoraceae</taxon>
        <taxon>Peptoanaerobacter</taxon>
    </lineage>
</organism>
<sequence>MFNEEKKIAVLIDADNVSPKYIKSLLDETSNYGTITYRRIYGDWTSQSLSGWKSVMLENSLNPVQQYSYTTGKNSTDCAMIIDAMDILYSNSVQAFCLVSSDSDFTRLVMRLREAGMLVIGMGEKKTPKPFTNACSLFKYLDVLVEYEEEQNDEEKMDIKEKLPIEDNQSPDKSYITSIDDIENVILKIILEKSDTSKYMNIGEIGNSILKRYPDFDVRNYGYYKLSTFLSNLPSIGIVKKENSVKAYIKENNEIRDIIYTILEDNESKSVDMGRLSQLLLEKIPQFDVKNYGYNKFSKFISSFDEFEIKSSGQRNCIKNVSIKVSR</sequence>
<dbReference type="PATRIC" id="fig|796937.3.peg.803"/>
<dbReference type="HOGENOM" id="CLU_034061_0_1_9"/>
<reference evidence="2 5" key="1">
    <citation type="submission" date="2011-08" db="EMBL/GenBank/DDBJ databases">
        <title>The Genome Sequence of Eubacteriaceae bacterium ACC19a.</title>
        <authorList>
            <consortium name="The Broad Institute Genome Sequencing Platform"/>
            <person name="Earl A."/>
            <person name="Ward D."/>
            <person name="Feldgarden M."/>
            <person name="Gevers D."/>
            <person name="Sizova M."/>
            <person name="Hazen A."/>
            <person name="Epstein S."/>
            <person name="Young S.K."/>
            <person name="Zeng Q."/>
            <person name="Gargeya S."/>
            <person name="Fitzgerald M."/>
            <person name="Haas B."/>
            <person name="Abouelleil A."/>
            <person name="Alvarado L."/>
            <person name="Arachchi H.M."/>
            <person name="Berlin A."/>
            <person name="Brown A."/>
            <person name="Chapman S.B."/>
            <person name="Chen Z."/>
            <person name="Dunbar C."/>
            <person name="Freedman E."/>
            <person name="Gearin G."/>
            <person name="Gellesch M."/>
            <person name="Goldberg J."/>
            <person name="Griggs A."/>
            <person name="Gujja S."/>
            <person name="Heiman D."/>
            <person name="Howarth C."/>
            <person name="Larson L."/>
            <person name="Lui A."/>
            <person name="MacDonald P.J.P."/>
            <person name="Montmayeur A."/>
            <person name="Murphy C."/>
            <person name="Neiman D."/>
            <person name="Pearson M."/>
            <person name="Priest M."/>
            <person name="Roberts A."/>
            <person name="Saif S."/>
            <person name="Shea T."/>
            <person name="Shenoy N."/>
            <person name="Sisk P."/>
            <person name="Stolte C."/>
            <person name="Sykes S."/>
            <person name="Wortman J."/>
            <person name="Nusbaum C."/>
            <person name="Birren B."/>
        </authorList>
    </citation>
    <scope>NUCLEOTIDE SEQUENCE [LARGE SCALE GENOMIC DNA]</scope>
    <source>
        <strain evidence="2 5">ACC19a</strain>
    </source>
</reference>
<dbReference type="Pfam" id="PF01936">
    <property type="entry name" value="NYN"/>
    <property type="match status" value="1"/>
</dbReference>
<dbReference type="AlphaFoldDB" id="G9XAQ8"/>
<dbReference type="RefSeq" id="WP_009525835.1">
    <property type="nucleotide sequence ID" value="NZ_JBQMYE010000018.1"/>
</dbReference>
<evidence type="ECO:0000313" key="5">
    <source>
        <dbReference type="Proteomes" id="UP000006437"/>
    </source>
</evidence>
<dbReference type="PROSITE" id="PS51644">
    <property type="entry name" value="HTH_OST"/>
    <property type="match status" value="1"/>
</dbReference>
<dbReference type="Proteomes" id="UP000003379">
    <property type="component" value="Unassembled WGS sequence"/>
</dbReference>
<reference evidence="3 4" key="2">
    <citation type="submission" date="2011-08" db="EMBL/GenBank/DDBJ databases">
        <title>The Genome Sequence of Eubacteriaceae bacterium CM5.</title>
        <authorList>
            <consortium name="The Broad Institute Genome Sequencing Platform"/>
            <person name="Earl A."/>
            <person name="Ward D."/>
            <person name="Feldgarden M."/>
            <person name="Gevers D."/>
            <person name="Sizova M."/>
            <person name="Hazen A."/>
            <person name="Epstein S."/>
            <person name="Young S.K."/>
            <person name="Zeng Q."/>
            <person name="Gargeya S."/>
            <person name="Fitzgerald M."/>
            <person name="Haas B."/>
            <person name="Abouelleil A."/>
            <person name="Alvarado L."/>
            <person name="Arachchi H.M."/>
            <person name="Berlin A."/>
            <person name="Brown A."/>
            <person name="Chapman S.B."/>
            <person name="Chen Z."/>
            <person name="Dunbar C."/>
            <person name="Freedman E."/>
            <person name="Gearin G."/>
            <person name="Gellesch M."/>
            <person name="Goldberg J."/>
            <person name="Griggs A."/>
            <person name="Gujja S."/>
            <person name="Heiman D."/>
            <person name="Howarth C."/>
            <person name="Larson L."/>
            <person name="Lui A."/>
            <person name="MacDonald P.J.P."/>
            <person name="Montmayeur A."/>
            <person name="Murphy C."/>
            <person name="Neiman D."/>
            <person name="Pearson M."/>
            <person name="Priest M."/>
            <person name="Roberts A."/>
            <person name="Saif S."/>
            <person name="Shea T."/>
            <person name="Shenoy N."/>
            <person name="Sisk P."/>
            <person name="Stolte C."/>
            <person name="Sykes S."/>
            <person name="Wortman J."/>
            <person name="Nusbaum C."/>
            <person name="Birren B."/>
        </authorList>
    </citation>
    <scope>NUCLEOTIDE SEQUENCE [LARGE SCALE GENOMIC DNA]</scope>
    <source>
        <strain evidence="3 4">CM5</strain>
    </source>
</reference>
<dbReference type="PANTHER" id="PTHR35811:SF1">
    <property type="entry name" value="HTH OST-TYPE DOMAIN-CONTAINING PROTEIN"/>
    <property type="match status" value="1"/>
</dbReference>
<dbReference type="InterPro" id="IPR025605">
    <property type="entry name" value="OST-HTH/LOTUS_dom"/>
</dbReference>
<name>G9XAQ8_9FIRM</name>
<dbReference type="CDD" id="cd11297">
    <property type="entry name" value="PIN_LabA-like_N_1"/>
    <property type="match status" value="1"/>
</dbReference>
<evidence type="ECO:0000313" key="3">
    <source>
        <dbReference type="EMBL" id="EHL19902.1"/>
    </source>
</evidence>
<dbReference type="Gene3D" id="3.30.420.610">
    <property type="entry name" value="LOTUS domain-like"/>
    <property type="match status" value="2"/>
</dbReference>
<dbReference type="InterPro" id="IPR021139">
    <property type="entry name" value="NYN"/>
</dbReference>
<comment type="caution">
    <text evidence="3">The sequence shown here is derived from an EMBL/GenBank/DDBJ whole genome shotgun (WGS) entry which is preliminary data.</text>
</comment>
<evidence type="ECO:0000259" key="1">
    <source>
        <dbReference type="PROSITE" id="PS51644"/>
    </source>
</evidence>
<dbReference type="CDD" id="cd10146">
    <property type="entry name" value="LabA_like_C"/>
    <property type="match status" value="2"/>
</dbReference>
<gene>
    <name evidence="3" type="ORF">HMPREF9628_01075</name>
    <name evidence="2" type="ORF">HMPREF9629_01606</name>
</gene>
<evidence type="ECO:0000313" key="2">
    <source>
        <dbReference type="EMBL" id="EHL15892.1"/>
    </source>
</evidence>
<feature type="domain" description="HTH OST-type" evidence="1">
    <location>
        <begin position="178"/>
        <end position="253"/>
    </location>
</feature>
<dbReference type="InterPro" id="IPR041966">
    <property type="entry name" value="LOTUS-like"/>
</dbReference>
<dbReference type="STRING" id="796937.HMPREF9630_01468"/>
<evidence type="ECO:0000313" key="4">
    <source>
        <dbReference type="Proteomes" id="UP000003379"/>
    </source>
</evidence>
<accession>G9WZK5</accession>
<proteinExistence type="predicted"/>
<protein>
    <recommendedName>
        <fullName evidence="1">HTH OST-type domain-containing protein</fullName>
    </recommendedName>
</protein>
<dbReference type="Pfam" id="PF12872">
    <property type="entry name" value="OST-HTH"/>
    <property type="match status" value="2"/>
</dbReference>
<dbReference type="PANTHER" id="PTHR35811">
    <property type="entry name" value="SLR1870 PROTEIN"/>
    <property type="match status" value="1"/>
</dbReference>
<dbReference type="GO" id="GO:0004540">
    <property type="term" value="F:RNA nuclease activity"/>
    <property type="evidence" value="ECO:0007669"/>
    <property type="project" value="InterPro"/>
</dbReference>
<dbReference type="EMBL" id="AFZE01000008">
    <property type="protein sequence ID" value="EHL15892.1"/>
    <property type="molecule type" value="Genomic_DNA"/>
</dbReference>